<accession>A0A2S8SP37</accession>
<comment type="caution">
    <text evidence="3">The sequence shown here is derived from an EMBL/GenBank/DDBJ whole genome shotgun (WGS) entry which is preliminary data.</text>
</comment>
<keyword evidence="3" id="KW-0378">Hydrolase</keyword>
<evidence type="ECO:0000313" key="3">
    <source>
        <dbReference type="EMBL" id="PQV62557.1"/>
    </source>
</evidence>
<feature type="transmembrane region" description="Helical" evidence="1">
    <location>
        <begin position="40"/>
        <end position="56"/>
    </location>
</feature>
<dbReference type="OrthoDB" id="5525190at2"/>
<dbReference type="GO" id="GO:0006508">
    <property type="term" value="P:proteolysis"/>
    <property type="evidence" value="ECO:0007669"/>
    <property type="project" value="UniProtKB-KW"/>
</dbReference>
<keyword evidence="1" id="KW-1133">Transmembrane helix</keyword>
<feature type="domain" description="CAAX prenyl protease 2/Lysostaphin resistance protein A-like" evidence="2">
    <location>
        <begin position="166"/>
        <end position="253"/>
    </location>
</feature>
<dbReference type="Pfam" id="PF02517">
    <property type="entry name" value="Rce1-like"/>
    <property type="match status" value="1"/>
</dbReference>
<dbReference type="Proteomes" id="UP000237684">
    <property type="component" value="Unassembled WGS sequence"/>
</dbReference>
<name>A0A2S8SP37_9BACT</name>
<feature type="transmembrane region" description="Helical" evidence="1">
    <location>
        <begin position="167"/>
        <end position="184"/>
    </location>
</feature>
<organism evidence="3 4">
    <name type="scientific">Abditibacterium utsteinense</name>
    <dbReference type="NCBI Taxonomy" id="1960156"/>
    <lineage>
        <taxon>Bacteria</taxon>
        <taxon>Pseudomonadati</taxon>
        <taxon>Abditibacteriota</taxon>
        <taxon>Abditibacteriia</taxon>
        <taxon>Abditibacteriales</taxon>
        <taxon>Abditibacteriaceae</taxon>
        <taxon>Abditibacterium</taxon>
    </lineage>
</organism>
<feature type="transmembrane region" description="Helical" evidence="1">
    <location>
        <begin position="127"/>
        <end position="146"/>
    </location>
</feature>
<sequence length="262" mass="29994">MTPETPSEIAAATKNQAAYIVLEAPYIEPTWEDDETRSTLVLRALFTILSAGFLAYSQWRAPENWIGAIGQNWGRWVWTSALCNFILPLGIVWMFFGQGLTHQAWLKNQKHNAWNYGWNFKAWKRHLKIALACWLVFLPFLIYFSRQSEMRLAYATYLPPVTNARDWLFLISTLTLYMFCWEWFFRGFSLFGIAQGLGFIPAIALQAILFGFAHMGKPPVEMGSAFAGGLVLGTLAWREKSFFPAFLIHALIHVSWAVLVLI</sequence>
<dbReference type="GO" id="GO:0004175">
    <property type="term" value="F:endopeptidase activity"/>
    <property type="evidence" value="ECO:0007669"/>
    <property type="project" value="UniProtKB-ARBA"/>
</dbReference>
<keyword evidence="3" id="KW-0645">Protease</keyword>
<feature type="transmembrane region" description="Helical" evidence="1">
    <location>
        <begin position="190"/>
        <end position="213"/>
    </location>
</feature>
<dbReference type="InParanoid" id="A0A2S8SP37"/>
<keyword evidence="4" id="KW-1185">Reference proteome</keyword>
<gene>
    <name evidence="3" type="ORF">B1R32_12918</name>
</gene>
<feature type="transmembrane region" description="Helical" evidence="1">
    <location>
        <begin position="243"/>
        <end position="261"/>
    </location>
</feature>
<dbReference type="AlphaFoldDB" id="A0A2S8SP37"/>
<proteinExistence type="predicted"/>
<evidence type="ECO:0000256" key="1">
    <source>
        <dbReference type="SAM" id="Phobius"/>
    </source>
</evidence>
<reference evidence="3 4" key="1">
    <citation type="journal article" date="2018" name="Syst. Appl. Microbiol.">
        <title>Abditibacterium utsteinense sp. nov., the first cultivated member of candidate phylum FBP, isolated from ice-free Antarctic soil samples.</title>
        <authorList>
            <person name="Tahon G."/>
            <person name="Tytgat B."/>
            <person name="Lebbe L."/>
            <person name="Carlier A."/>
            <person name="Willems A."/>
        </authorList>
    </citation>
    <scope>NUCLEOTIDE SEQUENCE [LARGE SCALE GENOMIC DNA]</scope>
    <source>
        <strain evidence="3 4">LMG 29911</strain>
    </source>
</reference>
<dbReference type="InterPro" id="IPR003675">
    <property type="entry name" value="Rce1/LyrA-like_dom"/>
</dbReference>
<protein>
    <submittedName>
        <fullName evidence="3">CAAX protease self-immunity</fullName>
    </submittedName>
</protein>
<feature type="transmembrane region" description="Helical" evidence="1">
    <location>
        <begin position="76"/>
        <end position="96"/>
    </location>
</feature>
<dbReference type="GO" id="GO:0080120">
    <property type="term" value="P:CAAX-box protein maturation"/>
    <property type="evidence" value="ECO:0007669"/>
    <property type="project" value="UniProtKB-ARBA"/>
</dbReference>
<dbReference type="EMBL" id="NIGF01000029">
    <property type="protein sequence ID" value="PQV62557.1"/>
    <property type="molecule type" value="Genomic_DNA"/>
</dbReference>
<evidence type="ECO:0000259" key="2">
    <source>
        <dbReference type="Pfam" id="PF02517"/>
    </source>
</evidence>
<keyword evidence="1" id="KW-0472">Membrane</keyword>
<evidence type="ECO:0000313" key="4">
    <source>
        <dbReference type="Proteomes" id="UP000237684"/>
    </source>
</evidence>
<keyword evidence="1" id="KW-0812">Transmembrane</keyword>
<dbReference type="RefSeq" id="WP_106381298.1">
    <property type="nucleotide sequence ID" value="NZ_NIGF01000029.1"/>
</dbReference>